<proteinExistence type="inferred from homology"/>
<dbReference type="Pfam" id="PF00106">
    <property type="entry name" value="adh_short"/>
    <property type="match status" value="1"/>
</dbReference>
<dbReference type="EMBL" id="WVTA01000006">
    <property type="protein sequence ID" value="KAK3209268.1"/>
    <property type="molecule type" value="Genomic_DNA"/>
</dbReference>
<sequence length="611" mass="67227">MSSDPGQKYDGHGMYPGTTLHHDIYPAIDPTKANLQDGYIFITGASKGIGKADASGIALGARSSLTNVIKETKLAAKQAGHPEPKILALHLDVTSRESVESAAQQISNAFEGRLDVLINNAGYQADYKPLVDTDPDEWCKLRSCDYTWIKDAPRIVDSSMAQDGPLYVEQGKCSSDLSTRGRDELLNAVTACMNREPGSTNRLSELVSEILDLAERNVSDLFEEHATSIHQWCPLIDEEMLREGREGAYDDLPSDLLPSPFPMLCIFLLSSRSCAHMEHISTGTLYMTVKQIFAIGQTSGEVSLELFRAGMLLAVYECGHGMAKQAFVTLSSCVALFDLIKLDIRKPDTGICSEEMMSSLNAAIIMLDRMIPLSNMSEPLPLVCPTRHPLSTHIQNVIEPHIPPPSPTPYASSPRKVHIRAIVALGSGRVLQYICAIRCGIVYEEKYEEVDAAVAAVIKKLVDKPQPHTWLHCDAIAMAFCSHLLLQQAETERLNAEDVSSSEPAATKALMSLHYSRRMAWDMIRVMIEKIENEDDLPCLPFAGVCCVIRAAIAVLETGQDGNVDMPNGDEITGFLKILGWFARRWSVGVQYLERAWELSNAISQQGFTVS</sequence>
<dbReference type="AlphaFoldDB" id="A0AAN6RGH9"/>
<dbReference type="InterPro" id="IPR002347">
    <property type="entry name" value="SDR_fam"/>
</dbReference>
<dbReference type="PANTHER" id="PTHR44169:SF6">
    <property type="entry name" value="NADPH-DEPENDENT 1-ACYLDIHYDROXYACETONE PHOSPHATE REDUCTASE"/>
    <property type="match status" value="1"/>
</dbReference>
<comment type="similarity">
    <text evidence="1">Belongs to the short-chain dehydrogenases/reductases (SDR) family.</text>
</comment>
<dbReference type="Proteomes" id="UP001280581">
    <property type="component" value="Unassembled WGS sequence"/>
</dbReference>
<dbReference type="CDD" id="cd12148">
    <property type="entry name" value="fungal_TF_MHR"/>
    <property type="match status" value="1"/>
</dbReference>
<dbReference type="PANTHER" id="PTHR44169">
    <property type="entry name" value="NADPH-DEPENDENT 1-ACYLDIHYDROXYACETONE PHOSPHATE REDUCTASE"/>
    <property type="match status" value="1"/>
</dbReference>
<dbReference type="SUPFAM" id="SSF51735">
    <property type="entry name" value="NAD(P)-binding Rossmann-fold domains"/>
    <property type="match status" value="1"/>
</dbReference>
<dbReference type="Gene3D" id="3.40.50.720">
    <property type="entry name" value="NAD(P)-binding Rossmann-like Domain"/>
    <property type="match status" value="1"/>
</dbReference>
<evidence type="ECO:0000256" key="1">
    <source>
        <dbReference type="ARBA" id="ARBA00006484"/>
    </source>
</evidence>
<organism evidence="3 4">
    <name type="scientific">Pseudopithomyces chartarum</name>
    <dbReference type="NCBI Taxonomy" id="1892770"/>
    <lineage>
        <taxon>Eukaryota</taxon>
        <taxon>Fungi</taxon>
        <taxon>Dikarya</taxon>
        <taxon>Ascomycota</taxon>
        <taxon>Pezizomycotina</taxon>
        <taxon>Dothideomycetes</taxon>
        <taxon>Pleosporomycetidae</taxon>
        <taxon>Pleosporales</taxon>
        <taxon>Massarineae</taxon>
        <taxon>Didymosphaeriaceae</taxon>
        <taxon>Pseudopithomyces</taxon>
    </lineage>
</organism>
<dbReference type="GO" id="GO:0016491">
    <property type="term" value="F:oxidoreductase activity"/>
    <property type="evidence" value="ECO:0007669"/>
    <property type="project" value="UniProtKB-KW"/>
</dbReference>
<keyword evidence="4" id="KW-1185">Reference proteome</keyword>
<evidence type="ECO:0000313" key="4">
    <source>
        <dbReference type="Proteomes" id="UP001280581"/>
    </source>
</evidence>
<protein>
    <submittedName>
        <fullName evidence="3">Uncharacterized protein</fullName>
    </submittedName>
</protein>
<keyword evidence="2" id="KW-0560">Oxidoreductase</keyword>
<gene>
    <name evidence="3" type="ORF">GRF29_69g1289015</name>
</gene>
<dbReference type="InterPro" id="IPR036291">
    <property type="entry name" value="NAD(P)-bd_dom_sf"/>
</dbReference>
<dbReference type="PRINTS" id="PR00081">
    <property type="entry name" value="GDHRDH"/>
</dbReference>
<comment type="caution">
    <text evidence="3">The sequence shown here is derived from an EMBL/GenBank/DDBJ whole genome shotgun (WGS) entry which is preliminary data.</text>
</comment>
<reference evidence="3 4" key="1">
    <citation type="submission" date="2021-02" db="EMBL/GenBank/DDBJ databases">
        <title>Genome assembly of Pseudopithomyces chartarum.</title>
        <authorList>
            <person name="Jauregui R."/>
            <person name="Singh J."/>
            <person name="Voisey C."/>
        </authorList>
    </citation>
    <scope>NUCLEOTIDE SEQUENCE [LARGE SCALE GENOMIC DNA]</scope>
    <source>
        <strain evidence="3 4">AGR01</strain>
    </source>
</reference>
<evidence type="ECO:0000256" key="2">
    <source>
        <dbReference type="ARBA" id="ARBA00023002"/>
    </source>
</evidence>
<name>A0AAN6RGH9_9PLEO</name>
<accession>A0AAN6RGH9</accession>
<evidence type="ECO:0000313" key="3">
    <source>
        <dbReference type="EMBL" id="KAK3209268.1"/>
    </source>
</evidence>